<dbReference type="AlphaFoldDB" id="L1ISE7"/>
<evidence type="ECO:0000313" key="4">
    <source>
        <dbReference type="EnsemblProtists" id="EKX38750"/>
    </source>
</evidence>
<dbReference type="InterPro" id="IPR016123">
    <property type="entry name" value="Mog1/PsbP_a/b/a-sand"/>
</dbReference>
<evidence type="ECO:0000313" key="5">
    <source>
        <dbReference type="Proteomes" id="UP000011087"/>
    </source>
</evidence>
<proteinExistence type="predicted"/>
<evidence type="ECO:0000259" key="2">
    <source>
        <dbReference type="Pfam" id="PF01789"/>
    </source>
</evidence>
<gene>
    <name evidence="3" type="ORF">GUITHDRAFT_165115</name>
</gene>
<dbReference type="InterPro" id="IPR002683">
    <property type="entry name" value="PsbP_C"/>
</dbReference>
<protein>
    <recommendedName>
        <fullName evidence="2">PsbP C-terminal domain-containing protein</fullName>
    </recommendedName>
</protein>
<organism evidence="3">
    <name type="scientific">Guillardia theta (strain CCMP2712)</name>
    <name type="common">Cryptophyte</name>
    <dbReference type="NCBI Taxonomy" id="905079"/>
    <lineage>
        <taxon>Eukaryota</taxon>
        <taxon>Cryptophyceae</taxon>
        <taxon>Pyrenomonadales</taxon>
        <taxon>Geminigeraceae</taxon>
        <taxon>Guillardia</taxon>
    </lineage>
</organism>
<feature type="chain" id="PRO_5008770419" description="PsbP C-terminal domain-containing protein" evidence="1">
    <location>
        <begin position="18"/>
        <end position="270"/>
    </location>
</feature>
<keyword evidence="1" id="KW-0732">Signal</keyword>
<reference evidence="5" key="2">
    <citation type="submission" date="2012-11" db="EMBL/GenBank/DDBJ databases">
        <authorList>
            <person name="Kuo A."/>
            <person name="Curtis B.A."/>
            <person name="Tanifuji G."/>
            <person name="Burki F."/>
            <person name="Gruber A."/>
            <person name="Irimia M."/>
            <person name="Maruyama S."/>
            <person name="Arias M.C."/>
            <person name="Ball S.G."/>
            <person name="Gile G.H."/>
            <person name="Hirakawa Y."/>
            <person name="Hopkins J.F."/>
            <person name="Rensing S.A."/>
            <person name="Schmutz J."/>
            <person name="Symeonidi A."/>
            <person name="Elias M."/>
            <person name="Eveleigh R.J."/>
            <person name="Herman E.K."/>
            <person name="Klute M.J."/>
            <person name="Nakayama T."/>
            <person name="Obornik M."/>
            <person name="Reyes-Prieto A."/>
            <person name="Armbrust E.V."/>
            <person name="Aves S.J."/>
            <person name="Beiko R.G."/>
            <person name="Coutinho P."/>
            <person name="Dacks J.B."/>
            <person name="Durnford D.G."/>
            <person name="Fast N.M."/>
            <person name="Green B.R."/>
            <person name="Grisdale C."/>
            <person name="Hempe F."/>
            <person name="Henrissat B."/>
            <person name="Hoppner M.P."/>
            <person name="Ishida K.-I."/>
            <person name="Kim E."/>
            <person name="Koreny L."/>
            <person name="Kroth P.G."/>
            <person name="Liu Y."/>
            <person name="Malik S.-B."/>
            <person name="Maier U.G."/>
            <person name="McRose D."/>
            <person name="Mock T."/>
            <person name="Neilson J.A."/>
            <person name="Onodera N.T."/>
            <person name="Poole A.M."/>
            <person name="Pritham E.J."/>
            <person name="Richards T.A."/>
            <person name="Rocap G."/>
            <person name="Roy S.W."/>
            <person name="Sarai C."/>
            <person name="Schaack S."/>
            <person name="Shirato S."/>
            <person name="Slamovits C.H."/>
            <person name="Spencer D.F."/>
            <person name="Suzuki S."/>
            <person name="Worden A.Z."/>
            <person name="Zauner S."/>
            <person name="Barry K."/>
            <person name="Bell C."/>
            <person name="Bharti A.K."/>
            <person name="Crow J.A."/>
            <person name="Grimwood J."/>
            <person name="Kramer R."/>
            <person name="Lindquist E."/>
            <person name="Lucas S."/>
            <person name="Salamov A."/>
            <person name="McFadden G.I."/>
            <person name="Lane C.E."/>
            <person name="Keeling P.J."/>
            <person name="Gray M.W."/>
            <person name="Grigoriev I.V."/>
            <person name="Archibald J.M."/>
        </authorList>
    </citation>
    <scope>NUCLEOTIDE SEQUENCE</scope>
    <source>
        <strain evidence="5">CCMP2712</strain>
    </source>
</reference>
<dbReference type="GO" id="GO:0019898">
    <property type="term" value="C:extrinsic component of membrane"/>
    <property type="evidence" value="ECO:0007669"/>
    <property type="project" value="InterPro"/>
</dbReference>
<dbReference type="RefSeq" id="XP_005825730.1">
    <property type="nucleotide sequence ID" value="XM_005825673.1"/>
</dbReference>
<accession>L1ISE7</accession>
<dbReference type="HOGENOM" id="CLU_1032260_0_0_1"/>
<feature type="signal peptide" evidence="1">
    <location>
        <begin position="1"/>
        <end position="17"/>
    </location>
</feature>
<feature type="domain" description="PsbP C-terminal" evidence="2">
    <location>
        <begin position="180"/>
        <end position="268"/>
    </location>
</feature>
<dbReference type="GeneID" id="17295518"/>
<dbReference type="GO" id="GO:0005509">
    <property type="term" value="F:calcium ion binding"/>
    <property type="evidence" value="ECO:0007669"/>
    <property type="project" value="InterPro"/>
</dbReference>
<keyword evidence="5" id="KW-1185">Reference proteome</keyword>
<dbReference type="Gene3D" id="3.40.1000.10">
    <property type="entry name" value="Mog1/PsbP, alpha/beta/alpha sandwich"/>
    <property type="match status" value="1"/>
</dbReference>
<dbReference type="EMBL" id="JH993045">
    <property type="protein sequence ID" value="EKX38750.1"/>
    <property type="molecule type" value="Genomic_DNA"/>
</dbReference>
<dbReference type="SUPFAM" id="SSF55724">
    <property type="entry name" value="Mog1p/PsbP-like"/>
    <property type="match status" value="1"/>
</dbReference>
<sequence length="270" mass="29432">MQMKAVVALAMPMAASCFLVGPEPFALRSSSRSAEALCKVSSSSQLPRRSSTTLSPYMTAEARMSRKEAVSSLLGSCLLASSLPAFAELPKAECTAASCPEPPENAKYEVETLQVAAGKYSGQGYSFQKPTDVFFKRVQVFDRLQARPGSVLLRDKKKPEIAIFSEVEKIDNSGYTWKPSLVESYTKNFGDKFHLIKQSGPIKTGSVDKYMYEYVVDTEFAGKETKLHVVSSFAASADNVYILNAQAKDDEWGAVGDVLRKCAASLSVNE</sequence>
<reference evidence="3 5" key="1">
    <citation type="journal article" date="2012" name="Nature">
        <title>Algal genomes reveal evolutionary mosaicism and the fate of nucleomorphs.</title>
        <authorList>
            <consortium name="DOE Joint Genome Institute"/>
            <person name="Curtis B.A."/>
            <person name="Tanifuji G."/>
            <person name="Burki F."/>
            <person name="Gruber A."/>
            <person name="Irimia M."/>
            <person name="Maruyama S."/>
            <person name="Arias M.C."/>
            <person name="Ball S.G."/>
            <person name="Gile G.H."/>
            <person name="Hirakawa Y."/>
            <person name="Hopkins J.F."/>
            <person name="Kuo A."/>
            <person name="Rensing S.A."/>
            <person name="Schmutz J."/>
            <person name="Symeonidi A."/>
            <person name="Elias M."/>
            <person name="Eveleigh R.J."/>
            <person name="Herman E.K."/>
            <person name="Klute M.J."/>
            <person name="Nakayama T."/>
            <person name="Obornik M."/>
            <person name="Reyes-Prieto A."/>
            <person name="Armbrust E.V."/>
            <person name="Aves S.J."/>
            <person name="Beiko R.G."/>
            <person name="Coutinho P."/>
            <person name="Dacks J.B."/>
            <person name="Durnford D.G."/>
            <person name="Fast N.M."/>
            <person name="Green B.R."/>
            <person name="Grisdale C.J."/>
            <person name="Hempel F."/>
            <person name="Henrissat B."/>
            <person name="Hoppner M.P."/>
            <person name="Ishida K."/>
            <person name="Kim E."/>
            <person name="Koreny L."/>
            <person name="Kroth P.G."/>
            <person name="Liu Y."/>
            <person name="Malik S.B."/>
            <person name="Maier U.G."/>
            <person name="McRose D."/>
            <person name="Mock T."/>
            <person name="Neilson J.A."/>
            <person name="Onodera N.T."/>
            <person name="Poole A.M."/>
            <person name="Pritham E.J."/>
            <person name="Richards T.A."/>
            <person name="Rocap G."/>
            <person name="Roy S.W."/>
            <person name="Sarai C."/>
            <person name="Schaack S."/>
            <person name="Shirato S."/>
            <person name="Slamovits C.H."/>
            <person name="Spencer D.F."/>
            <person name="Suzuki S."/>
            <person name="Worden A.Z."/>
            <person name="Zauner S."/>
            <person name="Barry K."/>
            <person name="Bell C."/>
            <person name="Bharti A.K."/>
            <person name="Crow J.A."/>
            <person name="Grimwood J."/>
            <person name="Kramer R."/>
            <person name="Lindquist E."/>
            <person name="Lucas S."/>
            <person name="Salamov A."/>
            <person name="McFadden G.I."/>
            <person name="Lane C.E."/>
            <person name="Keeling P.J."/>
            <person name="Gray M.W."/>
            <person name="Grigoriev I.V."/>
            <person name="Archibald J.M."/>
        </authorList>
    </citation>
    <scope>NUCLEOTIDE SEQUENCE</scope>
    <source>
        <strain evidence="3 5">CCMP2712</strain>
    </source>
</reference>
<evidence type="ECO:0000256" key="1">
    <source>
        <dbReference type="SAM" id="SignalP"/>
    </source>
</evidence>
<name>L1ISE7_GUITC</name>
<evidence type="ECO:0000313" key="3">
    <source>
        <dbReference type="EMBL" id="EKX38750.1"/>
    </source>
</evidence>
<dbReference type="KEGG" id="gtt:GUITHDRAFT_165115"/>
<dbReference type="Proteomes" id="UP000011087">
    <property type="component" value="Unassembled WGS sequence"/>
</dbReference>
<dbReference type="GO" id="GO:0015979">
    <property type="term" value="P:photosynthesis"/>
    <property type="evidence" value="ECO:0007669"/>
    <property type="project" value="InterPro"/>
</dbReference>
<dbReference type="PROSITE" id="PS51257">
    <property type="entry name" value="PROKAR_LIPOPROTEIN"/>
    <property type="match status" value="1"/>
</dbReference>
<dbReference type="PaxDb" id="55529-EKX38750"/>
<dbReference type="EnsemblProtists" id="EKX38750">
    <property type="protein sequence ID" value="EKX38750"/>
    <property type="gene ID" value="GUITHDRAFT_165115"/>
</dbReference>
<dbReference type="GO" id="GO:0009523">
    <property type="term" value="C:photosystem II"/>
    <property type="evidence" value="ECO:0007669"/>
    <property type="project" value="InterPro"/>
</dbReference>
<dbReference type="Pfam" id="PF01789">
    <property type="entry name" value="PsbP"/>
    <property type="match status" value="1"/>
</dbReference>
<reference evidence="4" key="3">
    <citation type="submission" date="2016-03" db="UniProtKB">
        <authorList>
            <consortium name="EnsemblProtists"/>
        </authorList>
    </citation>
    <scope>IDENTIFICATION</scope>
</reference>